<dbReference type="EMBL" id="JANAKD010000030">
    <property type="protein sequence ID" value="KAJ3498881.1"/>
    <property type="molecule type" value="Genomic_DNA"/>
</dbReference>
<name>A0ACC1R7I7_9HYPO</name>
<reference evidence="1" key="1">
    <citation type="submission" date="2022-07" db="EMBL/GenBank/DDBJ databases">
        <title>Genome Sequence of Lecanicillium saksenae.</title>
        <authorList>
            <person name="Buettner E."/>
        </authorList>
    </citation>
    <scope>NUCLEOTIDE SEQUENCE</scope>
    <source>
        <strain evidence="1">VT-O1</strain>
    </source>
</reference>
<evidence type="ECO:0000313" key="2">
    <source>
        <dbReference type="Proteomes" id="UP001148737"/>
    </source>
</evidence>
<comment type="caution">
    <text evidence="1">The sequence shown here is derived from an EMBL/GenBank/DDBJ whole genome shotgun (WGS) entry which is preliminary data.</text>
</comment>
<gene>
    <name evidence="1" type="ORF">NLG97_g771</name>
</gene>
<evidence type="ECO:0000313" key="1">
    <source>
        <dbReference type="EMBL" id="KAJ3498881.1"/>
    </source>
</evidence>
<accession>A0ACC1R7I7</accession>
<proteinExistence type="predicted"/>
<dbReference type="Proteomes" id="UP001148737">
    <property type="component" value="Unassembled WGS sequence"/>
</dbReference>
<keyword evidence="2" id="KW-1185">Reference proteome</keyword>
<sequence>MVVLADELLEQFFESSFPLSFHIVEGVPDTLTAPGSLTTFSSLGFGSRHQMPPQVGPLGAGRGLRGVLDNIVTDGMRVATEVRRRMEEAQRELEKNAVPGQRADDDEDDEDDMALRTEVTSGRSADIERRSVRSSDRDLLDGADASAGASSKEAGERRLVDIDPEGSDTKPATHESAGVVEFDT</sequence>
<protein>
    <submittedName>
        <fullName evidence="1">Uncharacterized protein</fullName>
    </submittedName>
</protein>
<organism evidence="1 2">
    <name type="scientific">Lecanicillium saksenae</name>
    <dbReference type="NCBI Taxonomy" id="468837"/>
    <lineage>
        <taxon>Eukaryota</taxon>
        <taxon>Fungi</taxon>
        <taxon>Dikarya</taxon>
        <taxon>Ascomycota</taxon>
        <taxon>Pezizomycotina</taxon>
        <taxon>Sordariomycetes</taxon>
        <taxon>Hypocreomycetidae</taxon>
        <taxon>Hypocreales</taxon>
        <taxon>Cordycipitaceae</taxon>
        <taxon>Lecanicillium</taxon>
    </lineage>
</organism>